<dbReference type="InterPro" id="IPR005162">
    <property type="entry name" value="Retrotrans_gag_dom"/>
</dbReference>
<feature type="region of interest" description="Disordered" evidence="3">
    <location>
        <begin position="422"/>
        <end position="481"/>
    </location>
</feature>
<keyword evidence="1" id="KW-0507">mRNA processing</keyword>
<evidence type="ECO:0000256" key="1">
    <source>
        <dbReference type="ARBA" id="ARBA00022664"/>
    </source>
</evidence>
<dbReference type="GO" id="GO:0006397">
    <property type="term" value="P:mRNA processing"/>
    <property type="evidence" value="ECO:0007669"/>
    <property type="project" value="UniProtKB-KW"/>
</dbReference>
<dbReference type="Gene3D" id="4.10.60.10">
    <property type="entry name" value="Zinc finger, CCHC-type"/>
    <property type="match status" value="1"/>
</dbReference>
<dbReference type="InterPro" id="IPR032567">
    <property type="entry name" value="RTL1-rel"/>
</dbReference>
<dbReference type="STRING" id="914234.M2PC34"/>
<keyword evidence="2" id="KW-0863">Zinc-finger</keyword>
<dbReference type="GO" id="GO:0008270">
    <property type="term" value="F:zinc ion binding"/>
    <property type="evidence" value="ECO:0007669"/>
    <property type="project" value="UniProtKB-KW"/>
</dbReference>
<protein>
    <recommendedName>
        <fullName evidence="4">CCHC-type domain-containing protein</fullName>
    </recommendedName>
</protein>
<dbReference type="SMART" id="SM00343">
    <property type="entry name" value="ZnF_C2HC"/>
    <property type="match status" value="1"/>
</dbReference>
<evidence type="ECO:0000313" key="6">
    <source>
        <dbReference type="Proteomes" id="UP000016930"/>
    </source>
</evidence>
<organism evidence="5 6">
    <name type="scientific">Ceriporiopsis subvermispora (strain B)</name>
    <name type="common">White-rot fungus</name>
    <name type="synonym">Gelatoporia subvermispora</name>
    <dbReference type="NCBI Taxonomy" id="914234"/>
    <lineage>
        <taxon>Eukaryota</taxon>
        <taxon>Fungi</taxon>
        <taxon>Dikarya</taxon>
        <taxon>Basidiomycota</taxon>
        <taxon>Agaricomycotina</taxon>
        <taxon>Agaricomycetes</taxon>
        <taxon>Polyporales</taxon>
        <taxon>Gelatoporiaceae</taxon>
        <taxon>Gelatoporia</taxon>
    </lineage>
</organism>
<feature type="region of interest" description="Disordered" evidence="3">
    <location>
        <begin position="1"/>
        <end position="123"/>
    </location>
</feature>
<feature type="compositionally biased region" description="Basic and acidic residues" evidence="3">
    <location>
        <begin position="69"/>
        <end position="81"/>
    </location>
</feature>
<feature type="compositionally biased region" description="Pro residues" evidence="3">
    <location>
        <begin position="202"/>
        <end position="237"/>
    </location>
</feature>
<evidence type="ECO:0000259" key="4">
    <source>
        <dbReference type="PROSITE" id="PS50158"/>
    </source>
</evidence>
<dbReference type="HOGENOM" id="CLU_485699_0_0_1"/>
<dbReference type="PANTHER" id="PTHR15503:SF22">
    <property type="entry name" value="TRANSPOSON TY3-I GAG POLYPROTEIN"/>
    <property type="match status" value="1"/>
</dbReference>
<feature type="region of interest" description="Disordered" evidence="3">
    <location>
        <begin position="508"/>
        <end position="561"/>
    </location>
</feature>
<sequence>MGTQTVEESVSARTRTEIFDLGTREYDEEFAISRAATGDHGRDTEIPPPTPGGNLETVHQLGGSGPSSSEHEGRGISERSSHSPSDTARPPDPGSDQVELSTGRSNTTSDYPSTAGGNPYQPMAALAGEFQTLSISSFNQPTYAGLGTGASGNWPSSTRPIIPLQPISGGGSGGGTGPPGGGAPGPPGPPGPFGNPAGGAPGAPPPPPPGGPPGGQPPPPPGGPPGPGQPGGGPPNPFGTAGQPLGGQIKIEKPFLFTGEREKAEDWIRECVLWFILTGYTNDQGKVLLALGRIDPGAKIAYDWKQLLLRDISSGTVTYTWAGFTRIFQERFAPLDQENDAAAKLEALVFDKSKPMDDFIATFQDLARKAGHTQETALIHTFMRKIPATSRQDIRRHYPNATLGEWYDHARRIDNIFRTEQTMRSTASASSNTNPTTNRGRTPNRGQYRRGRGTGRPRIRATETDQGENDQPEKGNDSQVNALTAKERQNAREKGLCYNCGKGGHLAASCPDRKHKAPQGKARSATIEDSPERGSEENDDDDDEGTMVGVRHVQIQNELDF</sequence>
<feature type="domain" description="CCHC-type" evidence="4">
    <location>
        <begin position="497"/>
        <end position="512"/>
    </location>
</feature>
<dbReference type="Pfam" id="PF03732">
    <property type="entry name" value="Retrotrans_gag"/>
    <property type="match status" value="1"/>
</dbReference>
<feature type="compositionally biased region" description="Pro residues" evidence="3">
    <location>
        <begin position="184"/>
        <end position="193"/>
    </location>
</feature>
<reference evidence="5 6" key="1">
    <citation type="journal article" date="2012" name="Proc. Natl. Acad. Sci. U.S.A.">
        <title>Comparative genomics of Ceriporiopsis subvermispora and Phanerochaete chrysosporium provide insight into selective ligninolysis.</title>
        <authorList>
            <person name="Fernandez-Fueyo E."/>
            <person name="Ruiz-Duenas F.J."/>
            <person name="Ferreira P."/>
            <person name="Floudas D."/>
            <person name="Hibbett D.S."/>
            <person name="Canessa P."/>
            <person name="Larrondo L.F."/>
            <person name="James T.Y."/>
            <person name="Seelenfreund D."/>
            <person name="Lobos S."/>
            <person name="Polanco R."/>
            <person name="Tello M."/>
            <person name="Honda Y."/>
            <person name="Watanabe T."/>
            <person name="Watanabe T."/>
            <person name="Ryu J.S."/>
            <person name="Kubicek C.P."/>
            <person name="Schmoll M."/>
            <person name="Gaskell J."/>
            <person name="Hammel K.E."/>
            <person name="St John F.J."/>
            <person name="Vanden Wymelenberg A."/>
            <person name="Sabat G."/>
            <person name="Splinter BonDurant S."/>
            <person name="Syed K."/>
            <person name="Yadav J.S."/>
            <person name="Doddapaneni H."/>
            <person name="Subramanian V."/>
            <person name="Lavin J.L."/>
            <person name="Oguiza J.A."/>
            <person name="Perez G."/>
            <person name="Pisabarro A.G."/>
            <person name="Ramirez L."/>
            <person name="Santoyo F."/>
            <person name="Master E."/>
            <person name="Coutinho P.M."/>
            <person name="Henrissat B."/>
            <person name="Lombard V."/>
            <person name="Magnuson J.K."/>
            <person name="Kuees U."/>
            <person name="Hori C."/>
            <person name="Igarashi K."/>
            <person name="Samejima M."/>
            <person name="Held B.W."/>
            <person name="Barry K.W."/>
            <person name="LaButti K.M."/>
            <person name="Lapidus A."/>
            <person name="Lindquist E.A."/>
            <person name="Lucas S.M."/>
            <person name="Riley R."/>
            <person name="Salamov A.A."/>
            <person name="Hoffmeister D."/>
            <person name="Schwenk D."/>
            <person name="Hadar Y."/>
            <person name="Yarden O."/>
            <person name="de Vries R.P."/>
            <person name="Wiebenga A."/>
            <person name="Stenlid J."/>
            <person name="Eastwood D."/>
            <person name="Grigoriev I.V."/>
            <person name="Berka R.M."/>
            <person name="Blanchette R.A."/>
            <person name="Kersten P."/>
            <person name="Martinez A.T."/>
            <person name="Vicuna R."/>
            <person name="Cullen D."/>
        </authorList>
    </citation>
    <scope>NUCLEOTIDE SEQUENCE [LARGE SCALE GENOMIC DNA]</scope>
    <source>
        <strain evidence="5 6">B</strain>
    </source>
</reference>
<dbReference type="PANTHER" id="PTHR15503">
    <property type="entry name" value="LDOC1 RELATED"/>
    <property type="match status" value="1"/>
</dbReference>
<dbReference type="Pfam" id="PF00098">
    <property type="entry name" value="zf-CCHC"/>
    <property type="match status" value="1"/>
</dbReference>
<accession>M2PC34</accession>
<keyword evidence="2" id="KW-0862">Zinc</keyword>
<dbReference type="InterPro" id="IPR036875">
    <property type="entry name" value="Znf_CCHC_sf"/>
</dbReference>
<dbReference type="GO" id="GO:0003676">
    <property type="term" value="F:nucleic acid binding"/>
    <property type="evidence" value="ECO:0007669"/>
    <property type="project" value="InterPro"/>
</dbReference>
<dbReference type="EMBL" id="KB445807">
    <property type="protein sequence ID" value="EMD33219.1"/>
    <property type="molecule type" value="Genomic_DNA"/>
</dbReference>
<evidence type="ECO:0000313" key="5">
    <source>
        <dbReference type="EMBL" id="EMD33219.1"/>
    </source>
</evidence>
<gene>
    <name evidence="5" type="ORF">CERSUDRAFT_98812</name>
</gene>
<feature type="compositionally biased region" description="Basic and acidic residues" evidence="3">
    <location>
        <begin position="14"/>
        <end position="25"/>
    </location>
</feature>
<dbReference type="InterPro" id="IPR001878">
    <property type="entry name" value="Znf_CCHC"/>
</dbReference>
<dbReference type="AlphaFoldDB" id="M2PC34"/>
<dbReference type="SUPFAM" id="SSF57756">
    <property type="entry name" value="Retrovirus zinc finger-like domains"/>
    <property type="match status" value="1"/>
</dbReference>
<dbReference type="OrthoDB" id="2728997at2759"/>
<name>M2PC34_CERS8</name>
<keyword evidence="2" id="KW-0479">Metal-binding</keyword>
<feature type="compositionally biased region" description="Low complexity" evidence="3">
    <location>
        <begin position="425"/>
        <end position="446"/>
    </location>
</feature>
<evidence type="ECO:0000256" key="3">
    <source>
        <dbReference type="SAM" id="MobiDB-lite"/>
    </source>
</evidence>
<proteinExistence type="predicted"/>
<feature type="region of interest" description="Disordered" evidence="3">
    <location>
        <begin position="139"/>
        <end position="246"/>
    </location>
</feature>
<evidence type="ECO:0000256" key="2">
    <source>
        <dbReference type="PROSITE-ProRule" id="PRU00047"/>
    </source>
</evidence>
<feature type="compositionally biased region" description="Gly residues" evidence="3">
    <location>
        <begin position="168"/>
        <end position="183"/>
    </location>
</feature>
<keyword evidence="6" id="KW-1185">Reference proteome</keyword>
<feature type="compositionally biased region" description="Basic residues" evidence="3">
    <location>
        <begin position="447"/>
        <end position="459"/>
    </location>
</feature>
<dbReference type="Proteomes" id="UP000016930">
    <property type="component" value="Unassembled WGS sequence"/>
</dbReference>
<feature type="compositionally biased region" description="Polar residues" evidence="3">
    <location>
        <begin position="98"/>
        <end position="116"/>
    </location>
</feature>
<feature type="compositionally biased region" description="Polar residues" evidence="3">
    <location>
        <begin position="1"/>
        <end position="13"/>
    </location>
</feature>
<dbReference type="PROSITE" id="PS50158">
    <property type="entry name" value="ZF_CCHC"/>
    <property type="match status" value="1"/>
</dbReference>